<accession>A0A844Z696</accession>
<keyword evidence="4" id="KW-1185">Reference proteome</keyword>
<proteinExistence type="predicted"/>
<evidence type="ECO:0000313" key="4">
    <source>
        <dbReference type="Proteomes" id="UP000460290"/>
    </source>
</evidence>
<comment type="caution">
    <text evidence="3">The sequence shown here is derived from an EMBL/GenBank/DDBJ whole genome shotgun (WGS) entry which is preliminary data.</text>
</comment>
<evidence type="ECO:0000256" key="1">
    <source>
        <dbReference type="SAM" id="MobiDB-lite"/>
    </source>
</evidence>
<feature type="chain" id="PRO_5033054594" evidence="2">
    <location>
        <begin position="22"/>
        <end position="311"/>
    </location>
</feature>
<evidence type="ECO:0000313" key="3">
    <source>
        <dbReference type="EMBL" id="MXO82766.1"/>
    </source>
</evidence>
<reference evidence="3 4" key="1">
    <citation type="submission" date="2019-12" db="EMBL/GenBank/DDBJ databases">
        <title>Genomic-based taxomic classification of the family Erythrobacteraceae.</title>
        <authorList>
            <person name="Xu L."/>
        </authorList>
    </citation>
    <scope>NUCLEOTIDE SEQUENCE [LARGE SCALE GENOMIC DNA]</scope>
    <source>
        <strain evidence="3 4">KCTC 42006</strain>
    </source>
</reference>
<evidence type="ECO:0000256" key="2">
    <source>
        <dbReference type="SAM" id="SignalP"/>
    </source>
</evidence>
<gene>
    <name evidence="3" type="ORF">GRI35_05205</name>
</gene>
<dbReference type="RefSeq" id="WP_160613183.1">
    <property type="nucleotide sequence ID" value="NZ_JAUFQM010000001.1"/>
</dbReference>
<feature type="region of interest" description="Disordered" evidence="1">
    <location>
        <begin position="129"/>
        <end position="149"/>
    </location>
</feature>
<dbReference type="EMBL" id="WTYZ01000001">
    <property type="protein sequence ID" value="MXO82766.1"/>
    <property type="molecule type" value="Genomic_DNA"/>
</dbReference>
<protein>
    <submittedName>
        <fullName evidence="3">Uncharacterized protein</fullName>
    </submittedName>
</protein>
<keyword evidence="2" id="KW-0732">Signal</keyword>
<feature type="compositionally biased region" description="Polar residues" evidence="1">
    <location>
        <begin position="138"/>
        <end position="149"/>
    </location>
</feature>
<name>A0A844Z696_9SPHN</name>
<dbReference type="AlphaFoldDB" id="A0A844Z696"/>
<sequence>MTRSIFCAASAAAMVTTGAHAQELNDNQMRQLAAFHYTCAIAMAYATEFGNKLAISEDEAFGGFDAVIKTGRVKEGSVVFNVNEDLAADHGYVPEAEPDDQPESFVTFAWRHADQCVDDYKRIRLSETGRSAAEQPPAQASTQVGSSEATQGQEITVAYLRDHYRQNRDARLIVDYITGRHPSGKRLMGDPVPEMEFLGELINAVPDQGMRSLSDAALLAMVNKQYWQYNPPASRKVMAEYQRRLRVQRYNDREAKLWADRVERERRQELATMANRMAERWGTSIKCTNVAPQGATGRSYTSCRMLDSFGQ</sequence>
<dbReference type="Proteomes" id="UP000460290">
    <property type="component" value="Unassembled WGS sequence"/>
</dbReference>
<organism evidence="3 4">
    <name type="scientific">Pontixanthobacter aestiaquae</name>
    <dbReference type="NCBI Taxonomy" id="1509367"/>
    <lineage>
        <taxon>Bacteria</taxon>
        <taxon>Pseudomonadati</taxon>
        <taxon>Pseudomonadota</taxon>
        <taxon>Alphaproteobacteria</taxon>
        <taxon>Sphingomonadales</taxon>
        <taxon>Erythrobacteraceae</taxon>
        <taxon>Pontixanthobacter</taxon>
    </lineage>
</organism>
<feature type="signal peptide" evidence="2">
    <location>
        <begin position="1"/>
        <end position="21"/>
    </location>
</feature>
<dbReference type="OrthoDB" id="7424823at2"/>